<sequence>MVKEGYETVEEEESNQYYEKLSSQSPAVAFESVKFFKKGGKVKPQGFLTPKAFKILSKFFGNDVDVTNVHFVDPPSTFVVPKPEPLPKKLAKTNPKQIVDLRKYCSPIGNQKQTGRCKAYSMTHGIEMLRIMAGKKHVELSTNYTMVRTHRMLDTFTDFVTAHMADDGTPSGLDPITNLVKTGVCSAKLWPNDDEEPTVSEEKMNKNAKKYKPNVKPTTVGIDDLKKLLSKGIPIVFGMATGPEFGSIGRDGIMRRAEEPSGKHGSHSMLIVGYVGNYFIVKNSWGKEWGDKGYCYISKQIFSKSNPNFHAYIPTKSFEE</sequence>
<protein>
    <recommendedName>
        <fullName evidence="2">Peptidase C1A papain C-terminal domain-containing protein</fullName>
    </recommendedName>
</protein>
<dbReference type="InterPro" id="IPR000668">
    <property type="entry name" value="Peptidase_C1A_C"/>
</dbReference>
<dbReference type="EMBL" id="RQHW01000032">
    <property type="protein sequence ID" value="TGN19351.1"/>
    <property type="molecule type" value="Genomic_DNA"/>
</dbReference>
<feature type="domain" description="Peptidase C1A papain C-terminal" evidence="2">
    <location>
        <begin position="95"/>
        <end position="315"/>
    </location>
</feature>
<dbReference type="GO" id="GO:0006508">
    <property type="term" value="P:proteolysis"/>
    <property type="evidence" value="ECO:0007669"/>
    <property type="project" value="InterPro"/>
</dbReference>
<dbReference type="Gene3D" id="3.90.70.10">
    <property type="entry name" value="Cysteine proteinases"/>
    <property type="match status" value="1"/>
</dbReference>
<keyword evidence="4" id="KW-1185">Reference proteome</keyword>
<proteinExistence type="inferred from homology"/>
<dbReference type="SUPFAM" id="SSF54001">
    <property type="entry name" value="Cysteine proteinases"/>
    <property type="match status" value="1"/>
</dbReference>
<reference evidence="3" key="1">
    <citation type="journal article" date="2019" name="PLoS Negl. Trop. Dis.">
        <title>Revisiting the worldwide diversity of Leptospira species in the environment.</title>
        <authorList>
            <person name="Vincent A.T."/>
            <person name="Schiettekatte O."/>
            <person name="Bourhy P."/>
            <person name="Veyrier F.J."/>
            <person name="Picardeau M."/>
        </authorList>
    </citation>
    <scope>NUCLEOTIDE SEQUENCE [LARGE SCALE GENOMIC DNA]</scope>
    <source>
        <strain evidence="3">201300427</strain>
    </source>
</reference>
<accession>A0A4R9M0A5</accession>
<dbReference type="AlphaFoldDB" id="A0A4R9M0A5"/>
<evidence type="ECO:0000256" key="1">
    <source>
        <dbReference type="ARBA" id="ARBA00008455"/>
    </source>
</evidence>
<dbReference type="Pfam" id="PF00112">
    <property type="entry name" value="Peptidase_C1"/>
    <property type="match status" value="1"/>
</dbReference>
<comment type="caution">
    <text evidence="3">The sequence shown here is derived from an EMBL/GenBank/DDBJ whole genome shotgun (WGS) entry which is preliminary data.</text>
</comment>
<dbReference type="OrthoDB" id="3648721at2"/>
<dbReference type="PANTHER" id="PTHR12411">
    <property type="entry name" value="CYSTEINE PROTEASE FAMILY C1-RELATED"/>
    <property type="match status" value="1"/>
</dbReference>
<dbReference type="GO" id="GO:0008234">
    <property type="term" value="F:cysteine-type peptidase activity"/>
    <property type="evidence" value="ECO:0007669"/>
    <property type="project" value="InterPro"/>
</dbReference>
<organism evidence="3 4">
    <name type="scientific">Leptospira idonii</name>
    <dbReference type="NCBI Taxonomy" id="1193500"/>
    <lineage>
        <taxon>Bacteria</taxon>
        <taxon>Pseudomonadati</taxon>
        <taxon>Spirochaetota</taxon>
        <taxon>Spirochaetia</taxon>
        <taxon>Leptospirales</taxon>
        <taxon>Leptospiraceae</taxon>
        <taxon>Leptospira</taxon>
    </lineage>
</organism>
<evidence type="ECO:0000259" key="2">
    <source>
        <dbReference type="SMART" id="SM00645"/>
    </source>
</evidence>
<name>A0A4R9M0A5_9LEPT</name>
<evidence type="ECO:0000313" key="3">
    <source>
        <dbReference type="EMBL" id="TGN19351.1"/>
    </source>
</evidence>
<dbReference type="SMART" id="SM00645">
    <property type="entry name" value="Pept_C1"/>
    <property type="match status" value="1"/>
</dbReference>
<comment type="similarity">
    <text evidence="1">Belongs to the peptidase C1 family.</text>
</comment>
<dbReference type="CDD" id="cd02619">
    <property type="entry name" value="Peptidase_C1"/>
    <property type="match status" value="1"/>
</dbReference>
<evidence type="ECO:0000313" key="4">
    <source>
        <dbReference type="Proteomes" id="UP000298058"/>
    </source>
</evidence>
<gene>
    <name evidence="3" type="ORF">EHS15_09620</name>
</gene>
<dbReference type="Proteomes" id="UP000298058">
    <property type="component" value="Unassembled WGS sequence"/>
</dbReference>
<dbReference type="InterPro" id="IPR013128">
    <property type="entry name" value="Peptidase_C1A"/>
</dbReference>
<dbReference type="InterPro" id="IPR038765">
    <property type="entry name" value="Papain-like_cys_pep_sf"/>
</dbReference>